<gene>
    <name evidence="1" type="ORF">AQPE_2790</name>
</gene>
<dbReference type="KEGG" id="anf:AQPE_2790"/>
<reference evidence="1" key="1">
    <citation type="journal article" date="2020" name="Int. J. Syst. Evol. Microbiol.">
        <title>Aquipluma nitroreducens gen. nov. sp. nov., a novel facultatively anaerobic bacterium isolated from a freshwater lake.</title>
        <authorList>
            <person name="Watanabe M."/>
            <person name="Kojima H."/>
            <person name="Fukui M."/>
        </authorList>
    </citation>
    <scope>NUCLEOTIDE SEQUENCE</scope>
    <source>
        <strain evidence="1">MeG22</strain>
    </source>
</reference>
<accession>A0A5K7SB12</accession>
<dbReference type="AlphaFoldDB" id="A0A5K7SB12"/>
<keyword evidence="2" id="KW-1185">Reference proteome</keyword>
<dbReference type="RefSeq" id="WP_318346944.1">
    <property type="nucleotide sequence ID" value="NZ_AP018694.1"/>
</dbReference>
<dbReference type="EMBL" id="AP018694">
    <property type="protein sequence ID" value="BBE18627.1"/>
    <property type="molecule type" value="Genomic_DNA"/>
</dbReference>
<dbReference type="Proteomes" id="UP001193389">
    <property type="component" value="Chromosome"/>
</dbReference>
<proteinExistence type="predicted"/>
<name>A0A5K7SB12_9BACT</name>
<protein>
    <submittedName>
        <fullName evidence="1">Uncharacterized protein</fullName>
    </submittedName>
</protein>
<sequence>MENNGLDRIYLHDLLPKINKKDIRSAVRWCEENDVNVFLDISGKFIIRSEFEFAYNRPIIERYKIRYGGKNGEIDHLIPV</sequence>
<organism evidence="1 2">
    <name type="scientific">Aquipluma nitroreducens</name>
    <dbReference type="NCBI Taxonomy" id="2010828"/>
    <lineage>
        <taxon>Bacteria</taxon>
        <taxon>Pseudomonadati</taxon>
        <taxon>Bacteroidota</taxon>
        <taxon>Bacteroidia</taxon>
        <taxon>Marinilabiliales</taxon>
        <taxon>Prolixibacteraceae</taxon>
        <taxon>Aquipluma</taxon>
    </lineage>
</organism>
<evidence type="ECO:0000313" key="1">
    <source>
        <dbReference type="EMBL" id="BBE18627.1"/>
    </source>
</evidence>
<evidence type="ECO:0000313" key="2">
    <source>
        <dbReference type="Proteomes" id="UP001193389"/>
    </source>
</evidence>